<dbReference type="NCBIfam" id="NF001965">
    <property type="entry name" value="PRK00742.1"/>
    <property type="match status" value="1"/>
</dbReference>
<keyword evidence="12" id="KW-1185">Reference proteome</keyword>
<organism evidence="11 12">
    <name type="scientific">Clostridium punense</name>
    <dbReference type="NCBI Taxonomy" id="1054297"/>
    <lineage>
        <taxon>Bacteria</taxon>
        <taxon>Bacillati</taxon>
        <taxon>Bacillota</taxon>
        <taxon>Clostridia</taxon>
        <taxon>Eubacteriales</taxon>
        <taxon>Clostridiaceae</taxon>
        <taxon>Clostridium</taxon>
    </lineage>
</organism>
<proteinExistence type="inferred from homology"/>
<dbReference type="PROSITE" id="PS50122">
    <property type="entry name" value="CHEB"/>
    <property type="match status" value="1"/>
</dbReference>
<comment type="caution">
    <text evidence="11">The sequence shown here is derived from an EMBL/GenBank/DDBJ whole genome shotgun (WGS) entry which is preliminary data.</text>
</comment>
<dbReference type="Pfam" id="PF01339">
    <property type="entry name" value="CheB_methylest"/>
    <property type="match status" value="1"/>
</dbReference>
<evidence type="ECO:0000256" key="2">
    <source>
        <dbReference type="ARBA" id="ARBA00022500"/>
    </source>
</evidence>
<feature type="domain" description="CheB-type methylesterase" evidence="10">
    <location>
        <begin position="200"/>
        <end position="383"/>
    </location>
</feature>
<name>A0ABS4K239_9CLOT</name>
<dbReference type="PANTHER" id="PTHR42872:SF6">
    <property type="entry name" value="PROTEIN-GLUTAMATE METHYLESTERASE_PROTEIN-GLUTAMINE GLUTAMINASE"/>
    <property type="match status" value="1"/>
</dbReference>
<reference evidence="11 12" key="1">
    <citation type="submission" date="2021-03" db="EMBL/GenBank/DDBJ databases">
        <title>Genomic Encyclopedia of Type Strains, Phase IV (KMG-IV): sequencing the most valuable type-strain genomes for metagenomic binning, comparative biology and taxonomic classification.</title>
        <authorList>
            <person name="Goeker M."/>
        </authorList>
    </citation>
    <scope>NUCLEOTIDE SEQUENCE [LARGE SCALE GENOMIC DNA]</scope>
    <source>
        <strain evidence="11 12">DSM 28650</strain>
    </source>
</reference>
<keyword evidence="2 6" id="KW-0145">Chemotaxis</keyword>
<dbReference type="PROSITE" id="PS50110">
    <property type="entry name" value="RESPONSE_REGULATORY"/>
    <property type="match status" value="1"/>
</dbReference>
<evidence type="ECO:0000256" key="6">
    <source>
        <dbReference type="HAMAP-Rule" id="MF_00099"/>
    </source>
</evidence>
<comment type="PTM">
    <text evidence="6">Phosphorylated by CheA. Phosphorylation of the N-terminal regulatory domain activates the methylesterase activity.</text>
</comment>
<comment type="function">
    <text evidence="4">May play the central regulatory role in sporulation. It may be an element of the effector pathway responsible for the activation of sporulation genes in response to nutritional stress. Spo0A may act in concert with spo0H (a sigma factor) to control the expression of some genes that are critical to the sporulation process.</text>
</comment>
<comment type="subcellular location">
    <subcellularLocation>
        <location evidence="6">Cytoplasm</location>
    </subcellularLocation>
</comment>
<feature type="modified residue" description="4-aspartylphosphate" evidence="6 8">
    <location>
        <position position="57"/>
    </location>
</feature>
<evidence type="ECO:0000256" key="3">
    <source>
        <dbReference type="ARBA" id="ARBA00022801"/>
    </source>
</evidence>
<dbReference type="PIRSF" id="PIRSF000876">
    <property type="entry name" value="RR_chemtxs_CheB"/>
    <property type="match status" value="1"/>
</dbReference>
<dbReference type="InterPro" id="IPR008248">
    <property type="entry name" value="CheB-like"/>
</dbReference>
<evidence type="ECO:0000256" key="7">
    <source>
        <dbReference type="PROSITE-ProRule" id="PRU00050"/>
    </source>
</evidence>
<evidence type="ECO:0000256" key="4">
    <source>
        <dbReference type="ARBA" id="ARBA00024867"/>
    </source>
</evidence>
<comment type="similarity">
    <text evidence="6">Belongs to the CheB family.</text>
</comment>
<dbReference type="SUPFAM" id="SSF52172">
    <property type="entry name" value="CheY-like"/>
    <property type="match status" value="1"/>
</dbReference>
<dbReference type="EC" id="3.1.1.61" evidence="6"/>
<evidence type="ECO:0000256" key="1">
    <source>
        <dbReference type="ARBA" id="ARBA00022490"/>
    </source>
</evidence>
<keyword evidence="6 8" id="KW-0597">Phosphoprotein</keyword>
<dbReference type="SUPFAM" id="SSF52738">
    <property type="entry name" value="Methylesterase CheB, C-terminal domain"/>
    <property type="match status" value="1"/>
</dbReference>
<feature type="active site" evidence="6 7">
    <location>
        <position position="232"/>
    </location>
</feature>
<comment type="domain">
    <text evidence="6">Contains a C-terminal catalytic domain, and an N-terminal region which modulates catalytic activity.</text>
</comment>
<dbReference type="InterPro" id="IPR035909">
    <property type="entry name" value="CheB_C"/>
</dbReference>
<dbReference type="CDD" id="cd16432">
    <property type="entry name" value="CheB_Rec"/>
    <property type="match status" value="1"/>
</dbReference>
<evidence type="ECO:0000259" key="10">
    <source>
        <dbReference type="PROSITE" id="PS50122"/>
    </source>
</evidence>
<dbReference type="CDD" id="cd17541">
    <property type="entry name" value="REC_CheB-like"/>
    <property type="match status" value="1"/>
</dbReference>
<evidence type="ECO:0000313" key="12">
    <source>
        <dbReference type="Proteomes" id="UP001519308"/>
    </source>
</evidence>
<feature type="active site" evidence="6 7">
    <location>
        <position position="325"/>
    </location>
</feature>
<sequence length="383" mass="42072">MINKITVMVADDSALMRRMVSDMVNMESDMEVVDIARDGEDLLNKLRNRVPDIVTLDVEMPRLNGIEALKKIIEAKIPVKVIMLSSLTKDGAEITIECLQAGAVDFVQKPGGSISLDINKVREELISKIRMAKGIKRTITGTIYPSKTSDSTNQMRKIEEKNGTTSQVHHETKREGYSKLDNSLTKKSAFIRRVEKVEAIVIGASTGGPKALYEVITKLPENLGVPVFVVQHMPVGFTKAFAERLDKFSKLKVVEATHGLKIEKNVIYVAPGGSHMEVSSDKTIRLTQEPAIWGVRPAVDKLFISAAKVFNGKLLGVVLTGMGKDGSNGVVEIKNRGGYNISEDESTCTIYGMPKAAYETHMVDEVVPLYNITDRIVNVVGGR</sequence>
<dbReference type="InterPro" id="IPR011006">
    <property type="entry name" value="CheY-like_superfamily"/>
</dbReference>
<keyword evidence="1 6" id="KW-0963">Cytoplasm</keyword>
<dbReference type="InterPro" id="IPR001789">
    <property type="entry name" value="Sig_transdc_resp-reg_receiver"/>
</dbReference>
<dbReference type="PANTHER" id="PTHR42872">
    <property type="entry name" value="PROTEIN-GLUTAMATE METHYLESTERASE/PROTEIN-GLUTAMINE GLUTAMINASE"/>
    <property type="match status" value="1"/>
</dbReference>
<dbReference type="GO" id="GO:0008984">
    <property type="term" value="F:protein-glutamate methylesterase activity"/>
    <property type="evidence" value="ECO:0007669"/>
    <property type="project" value="UniProtKB-EC"/>
</dbReference>
<dbReference type="SMART" id="SM00448">
    <property type="entry name" value="REC"/>
    <property type="match status" value="1"/>
</dbReference>
<keyword evidence="3 6" id="KW-0378">Hydrolase</keyword>
<evidence type="ECO:0000256" key="5">
    <source>
        <dbReference type="ARBA" id="ARBA00048267"/>
    </source>
</evidence>
<accession>A0ABS4K239</accession>
<gene>
    <name evidence="6" type="primary">cheB</name>
    <name evidence="11" type="ORF">J2Z44_001641</name>
</gene>
<protein>
    <recommendedName>
        <fullName evidence="6">Protein-glutamate methylesterase/protein-glutamine glutaminase</fullName>
        <ecNumber evidence="6">3.1.1.61</ecNumber>
        <ecNumber evidence="6">3.5.1.44</ecNumber>
    </recommendedName>
</protein>
<dbReference type="Pfam" id="PF00072">
    <property type="entry name" value="Response_reg"/>
    <property type="match status" value="1"/>
</dbReference>
<dbReference type="Gene3D" id="3.40.50.2300">
    <property type="match status" value="1"/>
</dbReference>
<evidence type="ECO:0000256" key="8">
    <source>
        <dbReference type="PROSITE-ProRule" id="PRU00169"/>
    </source>
</evidence>
<dbReference type="Gene3D" id="3.40.50.180">
    <property type="entry name" value="Methylesterase CheB, C-terminal domain"/>
    <property type="match status" value="1"/>
</dbReference>
<evidence type="ECO:0000259" key="9">
    <source>
        <dbReference type="PROSITE" id="PS50110"/>
    </source>
</evidence>
<dbReference type="InterPro" id="IPR000673">
    <property type="entry name" value="Sig_transdc_resp-reg_Me-estase"/>
</dbReference>
<feature type="domain" description="Response regulatory" evidence="9">
    <location>
        <begin position="6"/>
        <end position="124"/>
    </location>
</feature>
<dbReference type="EC" id="3.5.1.44" evidence="6"/>
<dbReference type="EMBL" id="JAGGLL010000010">
    <property type="protein sequence ID" value="MBP2021845.1"/>
    <property type="molecule type" value="Genomic_DNA"/>
</dbReference>
<comment type="catalytic activity">
    <reaction evidence="5 6">
        <text>[protein]-L-glutamate 5-O-methyl ester + H2O = L-glutamyl-[protein] + methanol + H(+)</text>
        <dbReference type="Rhea" id="RHEA:23236"/>
        <dbReference type="Rhea" id="RHEA-COMP:10208"/>
        <dbReference type="Rhea" id="RHEA-COMP:10311"/>
        <dbReference type="ChEBI" id="CHEBI:15377"/>
        <dbReference type="ChEBI" id="CHEBI:15378"/>
        <dbReference type="ChEBI" id="CHEBI:17790"/>
        <dbReference type="ChEBI" id="CHEBI:29973"/>
        <dbReference type="ChEBI" id="CHEBI:82795"/>
        <dbReference type="EC" id="3.1.1.61"/>
    </reaction>
</comment>
<comment type="function">
    <text evidence="6">Involved in chemotaxis. Part of a chemotaxis signal transduction system that modulates chemotaxis in response to various stimuli. Catalyzes the demethylation of specific methylglutamate residues introduced into the chemoreceptors (methyl-accepting chemotaxis proteins or MCP) by CheR. Also mediates the irreversible deamidation of specific glutamine residues to glutamic acid.</text>
</comment>
<feature type="active site" evidence="6 7">
    <location>
        <position position="205"/>
    </location>
</feature>
<dbReference type="Proteomes" id="UP001519308">
    <property type="component" value="Unassembled WGS sequence"/>
</dbReference>
<evidence type="ECO:0000313" key="11">
    <source>
        <dbReference type="EMBL" id="MBP2021845.1"/>
    </source>
</evidence>
<dbReference type="HAMAP" id="MF_00099">
    <property type="entry name" value="CheB_chemtxs"/>
    <property type="match status" value="1"/>
</dbReference>
<comment type="catalytic activity">
    <reaction evidence="6">
        <text>L-glutaminyl-[protein] + H2O = L-glutamyl-[protein] + NH4(+)</text>
        <dbReference type="Rhea" id="RHEA:16441"/>
        <dbReference type="Rhea" id="RHEA-COMP:10207"/>
        <dbReference type="Rhea" id="RHEA-COMP:10208"/>
        <dbReference type="ChEBI" id="CHEBI:15377"/>
        <dbReference type="ChEBI" id="CHEBI:28938"/>
        <dbReference type="ChEBI" id="CHEBI:29973"/>
        <dbReference type="ChEBI" id="CHEBI:30011"/>
        <dbReference type="EC" id="3.5.1.44"/>
    </reaction>
</comment>